<keyword evidence="9 17" id="KW-0732">Signal</keyword>
<dbReference type="GO" id="GO:0005576">
    <property type="term" value="C:extracellular region"/>
    <property type="evidence" value="ECO:0007669"/>
    <property type="project" value="UniProtKB-SubCell"/>
</dbReference>
<protein>
    <recommendedName>
        <fullName evidence="18">CFEM domain-containing protein</fullName>
    </recommendedName>
</protein>
<feature type="binding site" description="axial binding residue" evidence="15">
    <location>
        <position position="42"/>
    </location>
    <ligand>
        <name>heme</name>
        <dbReference type="ChEBI" id="CHEBI:30413"/>
    </ligand>
    <ligandPart>
        <name>Fe</name>
        <dbReference type="ChEBI" id="CHEBI:18248"/>
    </ligandPart>
</feature>
<feature type="chain" id="PRO_5013243920" description="CFEM domain-containing protein" evidence="17">
    <location>
        <begin position="16"/>
        <end position="202"/>
    </location>
</feature>
<evidence type="ECO:0000256" key="8">
    <source>
        <dbReference type="ARBA" id="ARBA00022723"/>
    </source>
</evidence>
<dbReference type="STRING" id="196109.A0A136JA37"/>
<keyword evidence="13" id="KW-0325">Glycoprotein</keyword>
<evidence type="ECO:0000256" key="7">
    <source>
        <dbReference type="ARBA" id="ARBA00022622"/>
    </source>
</evidence>
<dbReference type="GO" id="GO:0005886">
    <property type="term" value="C:plasma membrane"/>
    <property type="evidence" value="ECO:0007669"/>
    <property type="project" value="UniProtKB-SubCell"/>
</dbReference>
<evidence type="ECO:0000256" key="15">
    <source>
        <dbReference type="PROSITE-ProRule" id="PRU01356"/>
    </source>
</evidence>
<dbReference type="InterPro" id="IPR008427">
    <property type="entry name" value="Extracellular_membr_CFEM_dom"/>
</dbReference>
<accession>A0A136JA37</accession>
<evidence type="ECO:0000259" key="18">
    <source>
        <dbReference type="PROSITE" id="PS52012"/>
    </source>
</evidence>
<evidence type="ECO:0000256" key="4">
    <source>
        <dbReference type="ARBA" id="ARBA00022475"/>
    </source>
</evidence>
<keyword evidence="8 15" id="KW-0479">Metal-binding</keyword>
<evidence type="ECO:0000256" key="9">
    <source>
        <dbReference type="ARBA" id="ARBA00022729"/>
    </source>
</evidence>
<evidence type="ECO:0000256" key="17">
    <source>
        <dbReference type="SAM" id="SignalP"/>
    </source>
</evidence>
<dbReference type="EMBL" id="KQ964247">
    <property type="protein sequence ID" value="KXJ94005.1"/>
    <property type="molecule type" value="Genomic_DNA"/>
</dbReference>
<sequence>MRSALILALASTAVAQFFPNQPSCAIPCLSTAITQAGCQPTDISCQCGDKKGAIGAAAAGCLLSACNLNEVQQAQSAGNAVCSSFSAGQLSSIPATGSASSTRSGSASATPTGSAGTTSSAASTGSGSSSASATASSTRSSVSVSISASTTSIATTNSQGQSTTIVSTTSRPVSVPTGAAATAGPMMGAGIIAGVLGAVVAF</sequence>
<dbReference type="Pfam" id="PF05730">
    <property type="entry name" value="CFEM"/>
    <property type="match status" value="1"/>
</dbReference>
<keyword evidence="12 15" id="KW-1015">Disulfide bond</keyword>
<evidence type="ECO:0000256" key="2">
    <source>
        <dbReference type="ARBA" id="ARBA00004613"/>
    </source>
</evidence>
<dbReference type="GO" id="GO:0046872">
    <property type="term" value="F:metal ion binding"/>
    <property type="evidence" value="ECO:0007669"/>
    <property type="project" value="UniProtKB-UniRule"/>
</dbReference>
<dbReference type="PANTHER" id="PTHR37928">
    <property type="entry name" value="CFEM DOMAIN PROTEIN (AFU_ORTHOLOGUE AFUA_6G14090)"/>
    <property type="match status" value="1"/>
</dbReference>
<evidence type="ECO:0000256" key="11">
    <source>
        <dbReference type="ARBA" id="ARBA00023136"/>
    </source>
</evidence>
<comment type="similarity">
    <text evidence="3">Belongs to the RBT5 family.</text>
</comment>
<gene>
    <name evidence="19" type="ORF">Micbo1qcDRAFT_158940</name>
</gene>
<feature type="region of interest" description="Disordered" evidence="16">
    <location>
        <begin position="96"/>
        <end position="134"/>
    </location>
</feature>
<dbReference type="InterPro" id="IPR051735">
    <property type="entry name" value="CFEM_domain"/>
</dbReference>
<evidence type="ECO:0000256" key="1">
    <source>
        <dbReference type="ARBA" id="ARBA00004609"/>
    </source>
</evidence>
<keyword evidence="11" id="KW-0472">Membrane</keyword>
<evidence type="ECO:0000256" key="5">
    <source>
        <dbReference type="ARBA" id="ARBA00022525"/>
    </source>
</evidence>
<keyword evidence="20" id="KW-1185">Reference proteome</keyword>
<evidence type="ECO:0000256" key="14">
    <source>
        <dbReference type="ARBA" id="ARBA00023288"/>
    </source>
</evidence>
<dbReference type="Proteomes" id="UP000070501">
    <property type="component" value="Unassembled WGS sequence"/>
</dbReference>
<evidence type="ECO:0000313" key="19">
    <source>
        <dbReference type="EMBL" id="KXJ94005.1"/>
    </source>
</evidence>
<keyword evidence="7" id="KW-0336">GPI-anchor</keyword>
<dbReference type="SMART" id="SM00747">
    <property type="entry name" value="CFEM"/>
    <property type="match status" value="1"/>
</dbReference>
<dbReference type="GO" id="GO:0098552">
    <property type="term" value="C:side of membrane"/>
    <property type="evidence" value="ECO:0007669"/>
    <property type="project" value="UniProtKB-KW"/>
</dbReference>
<feature type="disulfide bond" evidence="15">
    <location>
        <begin position="38"/>
        <end position="45"/>
    </location>
</feature>
<comment type="caution">
    <text evidence="15">Lacks conserved residue(s) required for the propagation of feature annotation.</text>
</comment>
<keyword evidence="4" id="KW-1003">Cell membrane</keyword>
<dbReference type="PANTHER" id="PTHR37928:SF2">
    <property type="entry name" value="GPI ANCHORED CFEM DOMAIN PROTEIN (AFU_ORTHOLOGUE AFUA_6G10580)"/>
    <property type="match status" value="1"/>
</dbReference>
<dbReference type="OrthoDB" id="3559948at2759"/>
<comment type="subcellular location">
    <subcellularLocation>
        <location evidence="1">Cell membrane</location>
        <topology evidence="1">Lipid-anchor</topology>
        <topology evidence="1">GPI-anchor</topology>
    </subcellularLocation>
    <subcellularLocation>
        <location evidence="2">Secreted</location>
    </subcellularLocation>
</comment>
<evidence type="ECO:0000256" key="3">
    <source>
        <dbReference type="ARBA" id="ARBA00010031"/>
    </source>
</evidence>
<reference evidence="20" key="1">
    <citation type="submission" date="2016-02" db="EMBL/GenBank/DDBJ databases">
        <title>Draft genome sequence of Microdochium bolleyi, a fungal endophyte of beachgrass.</title>
        <authorList>
            <consortium name="DOE Joint Genome Institute"/>
            <person name="David A.S."/>
            <person name="May G."/>
            <person name="Haridas S."/>
            <person name="Lim J."/>
            <person name="Wang M."/>
            <person name="Labutti K."/>
            <person name="Lipzen A."/>
            <person name="Barry K."/>
            <person name="Grigoriev I.V."/>
        </authorList>
    </citation>
    <scope>NUCLEOTIDE SEQUENCE [LARGE SCALE GENOMIC DNA]</scope>
    <source>
        <strain evidence="20">J235TASD1</strain>
    </source>
</reference>
<evidence type="ECO:0000256" key="6">
    <source>
        <dbReference type="ARBA" id="ARBA00022617"/>
    </source>
</evidence>
<evidence type="ECO:0000256" key="12">
    <source>
        <dbReference type="ARBA" id="ARBA00023157"/>
    </source>
</evidence>
<keyword evidence="14" id="KW-0449">Lipoprotein</keyword>
<feature type="domain" description="CFEM" evidence="18">
    <location>
        <begin position="1"/>
        <end position="108"/>
    </location>
</feature>
<keyword evidence="5" id="KW-0964">Secreted</keyword>
<name>A0A136JA37_9PEZI</name>
<proteinExistence type="inferred from homology"/>
<feature type="signal peptide" evidence="17">
    <location>
        <begin position="1"/>
        <end position="15"/>
    </location>
</feature>
<keyword evidence="6 15" id="KW-0349">Heme</keyword>
<organism evidence="19 20">
    <name type="scientific">Microdochium bolleyi</name>
    <dbReference type="NCBI Taxonomy" id="196109"/>
    <lineage>
        <taxon>Eukaryota</taxon>
        <taxon>Fungi</taxon>
        <taxon>Dikarya</taxon>
        <taxon>Ascomycota</taxon>
        <taxon>Pezizomycotina</taxon>
        <taxon>Sordariomycetes</taxon>
        <taxon>Xylariomycetidae</taxon>
        <taxon>Xylariales</taxon>
        <taxon>Microdochiaceae</taxon>
        <taxon>Microdochium</taxon>
    </lineage>
</organism>
<evidence type="ECO:0000256" key="13">
    <source>
        <dbReference type="ARBA" id="ARBA00023180"/>
    </source>
</evidence>
<dbReference type="AlphaFoldDB" id="A0A136JA37"/>
<evidence type="ECO:0000256" key="16">
    <source>
        <dbReference type="SAM" id="MobiDB-lite"/>
    </source>
</evidence>
<dbReference type="PROSITE" id="PS52012">
    <property type="entry name" value="CFEM"/>
    <property type="match status" value="1"/>
</dbReference>
<dbReference type="InParanoid" id="A0A136JA37"/>
<keyword evidence="10 15" id="KW-0408">Iron</keyword>
<evidence type="ECO:0000256" key="10">
    <source>
        <dbReference type="ARBA" id="ARBA00023004"/>
    </source>
</evidence>
<evidence type="ECO:0000313" key="20">
    <source>
        <dbReference type="Proteomes" id="UP000070501"/>
    </source>
</evidence>